<reference evidence="2 3" key="1">
    <citation type="submission" date="2021-03" db="EMBL/GenBank/DDBJ databases">
        <authorList>
            <person name="So Y."/>
        </authorList>
    </citation>
    <scope>NUCLEOTIDE SEQUENCE [LARGE SCALE GENOMIC DNA]</scope>
    <source>
        <strain evidence="2 3">SSH11</strain>
    </source>
</reference>
<evidence type="ECO:0000259" key="1">
    <source>
        <dbReference type="Pfam" id="PF00535"/>
    </source>
</evidence>
<dbReference type="GO" id="GO:0016757">
    <property type="term" value="F:glycosyltransferase activity"/>
    <property type="evidence" value="ECO:0007669"/>
    <property type="project" value="UniProtKB-KW"/>
</dbReference>
<keyword evidence="2" id="KW-0328">Glycosyltransferase</keyword>
<evidence type="ECO:0000313" key="3">
    <source>
        <dbReference type="Proteomes" id="UP000681594"/>
    </source>
</evidence>
<dbReference type="EMBL" id="JAGIZB010000024">
    <property type="protein sequence ID" value="MBP0447011.1"/>
    <property type="molecule type" value="Genomic_DNA"/>
</dbReference>
<dbReference type="PANTHER" id="PTHR22916:SF3">
    <property type="entry name" value="UDP-GLCNAC:BETAGAL BETA-1,3-N-ACETYLGLUCOSAMINYLTRANSFERASE-LIKE PROTEIN 1"/>
    <property type="match status" value="1"/>
</dbReference>
<dbReference type="SUPFAM" id="SSF53448">
    <property type="entry name" value="Nucleotide-diphospho-sugar transferases"/>
    <property type="match status" value="1"/>
</dbReference>
<keyword evidence="3" id="KW-1185">Reference proteome</keyword>
<accession>A0ABS4AJF9</accession>
<dbReference type="Gene3D" id="3.90.550.10">
    <property type="entry name" value="Spore Coat Polysaccharide Biosynthesis Protein SpsA, Chain A"/>
    <property type="match status" value="1"/>
</dbReference>
<comment type="caution">
    <text evidence="2">The sequence shown here is derived from an EMBL/GenBank/DDBJ whole genome shotgun (WGS) entry which is preliminary data.</text>
</comment>
<dbReference type="InterPro" id="IPR001173">
    <property type="entry name" value="Glyco_trans_2-like"/>
</dbReference>
<protein>
    <submittedName>
        <fullName evidence="2">Glycosyltransferase</fullName>
        <ecNumber evidence="2">2.4.-.-</ecNumber>
    </submittedName>
</protein>
<sequence>MLRGTVGVVVPNYNYARYLPERLASIASQGEVLGGLTFLDDASTDNSMAVAEPLLAEFACPVSVLRNPLNSGSVLRQWARGLAETRTPYLWIAEADDTAEPGMAEILAKRLAADPAAAFAFADSAAIGPEGEVIEESGKRYSAAMGDPVLERDAAFPAGEFLRRCLAPRNLVVSASAVLWRTEALRAAFARLREEVARWRFAGDWRVYVEAMREDARVHYVARPLSRHRRHGGSVTGAASAAAHYAEVVALHCLLRRLLPEEQATARMRRHLSDLRRAWALG</sequence>
<evidence type="ECO:0000313" key="2">
    <source>
        <dbReference type="EMBL" id="MBP0447011.1"/>
    </source>
</evidence>
<dbReference type="CDD" id="cd00761">
    <property type="entry name" value="Glyco_tranf_GTA_type"/>
    <property type="match status" value="1"/>
</dbReference>
<dbReference type="RefSeq" id="WP_209381280.1">
    <property type="nucleotide sequence ID" value="NZ_JAGIZB010000024.1"/>
</dbReference>
<keyword evidence="2" id="KW-0808">Transferase</keyword>
<gene>
    <name evidence="2" type="ORF">J8J14_19725</name>
</gene>
<organism evidence="2 3">
    <name type="scientific">Pararoseomonas baculiformis</name>
    <dbReference type="NCBI Taxonomy" id="2820812"/>
    <lineage>
        <taxon>Bacteria</taxon>
        <taxon>Pseudomonadati</taxon>
        <taxon>Pseudomonadota</taxon>
        <taxon>Alphaproteobacteria</taxon>
        <taxon>Acetobacterales</taxon>
        <taxon>Acetobacteraceae</taxon>
        <taxon>Pararoseomonas</taxon>
    </lineage>
</organism>
<feature type="domain" description="Glycosyltransferase 2-like" evidence="1">
    <location>
        <begin position="8"/>
        <end position="119"/>
    </location>
</feature>
<dbReference type="InterPro" id="IPR029044">
    <property type="entry name" value="Nucleotide-diphossugar_trans"/>
</dbReference>
<dbReference type="EC" id="2.4.-.-" evidence="2"/>
<dbReference type="Pfam" id="PF00535">
    <property type="entry name" value="Glycos_transf_2"/>
    <property type="match status" value="1"/>
</dbReference>
<name>A0ABS4AJF9_9PROT</name>
<proteinExistence type="predicted"/>
<dbReference type="Proteomes" id="UP000681594">
    <property type="component" value="Unassembled WGS sequence"/>
</dbReference>
<dbReference type="PANTHER" id="PTHR22916">
    <property type="entry name" value="GLYCOSYLTRANSFERASE"/>
    <property type="match status" value="1"/>
</dbReference>